<dbReference type="PANTHER" id="PTHR22550:SF5">
    <property type="entry name" value="LEUCINE ZIPPER PROTEIN 4"/>
    <property type="match status" value="1"/>
</dbReference>
<dbReference type="EMBL" id="FMVM01000024">
    <property type="protein sequence ID" value="SCZ10838.1"/>
    <property type="molecule type" value="Genomic_DNA"/>
</dbReference>
<dbReference type="RefSeq" id="WP_090924543.1">
    <property type="nucleotide sequence ID" value="NZ_FMVM01000024.1"/>
</dbReference>
<reference evidence="6" key="1">
    <citation type="submission" date="2016-10" db="EMBL/GenBank/DDBJ databases">
        <authorList>
            <person name="Varghese N."/>
            <person name="Submissions S."/>
        </authorList>
    </citation>
    <scope>NUCLEOTIDE SEQUENCE [LARGE SCALE GENOMIC DNA]</scope>
    <source>
        <strain evidence="6">BL9</strain>
    </source>
</reference>
<feature type="transmembrane region" description="Helical" evidence="4">
    <location>
        <begin position="288"/>
        <end position="310"/>
    </location>
</feature>
<organism evidence="5 6">
    <name type="scientific">Paenibacillus polysaccharolyticus</name>
    <dbReference type="NCBI Taxonomy" id="582692"/>
    <lineage>
        <taxon>Bacteria</taxon>
        <taxon>Bacillati</taxon>
        <taxon>Bacillota</taxon>
        <taxon>Bacilli</taxon>
        <taxon>Bacillales</taxon>
        <taxon>Paenibacillaceae</taxon>
        <taxon>Paenibacillus</taxon>
    </lineage>
</organism>
<evidence type="ECO:0000256" key="4">
    <source>
        <dbReference type="SAM" id="Phobius"/>
    </source>
</evidence>
<dbReference type="AlphaFoldDB" id="A0A1G5LEW4"/>
<dbReference type="Proteomes" id="UP000198538">
    <property type="component" value="Unassembled WGS sequence"/>
</dbReference>
<gene>
    <name evidence="5" type="ORF">SAMN05720606_12426</name>
</gene>
<sequence>MEKEKHPIDTTSYENLLASLRKNFESCADVVIQTFSAQDETVRSVILLYCDGLVDSKQINQFIIPRLEKHTLIMEEAVPKELGLTLKPIDDISDLQNINMLLFSGQLLLIFENGVQACSLDIANIPGRTPEESAIETSVKGPRDGFTEELSTNIALVRKRLKTSSMCYEKIIKGDRTQTTIGLLYVRDIINPEILETARSNLNQINVDGIMGTSIMERAVMGGVRSIFPLTDNSERPDYVADSLINGRFAVLTDGSPVAVIAPTTLFNQLKSPEDESTPFFIVTFERILRIAGLLIACFFPAFYIGLTSFNLEQIPLPLLATIAGTRMGLPMPVTLEAFLMIFMFELFNEAGRRLPRALGQTVSVVGGLIIGDAAIRAGITSPTIIVTVAISVISSYILVNTVLGGATSQVRIGMLIASSILGLFGFMVALFALLVHLVSLECYGVSYLSPVSPYIPGDFTQAVSMPPSMTRTKRPAVLRTQDSTRHKDKP</sequence>
<protein>
    <submittedName>
        <fullName evidence="5">GerA spore germination protein</fullName>
    </submittedName>
</protein>
<dbReference type="GO" id="GO:0016020">
    <property type="term" value="C:membrane"/>
    <property type="evidence" value="ECO:0007669"/>
    <property type="project" value="InterPro"/>
</dbReference>
<dbReference type="InterPro" id="IPR050768">
    <property type="entry name" value="UPF0353/GerABKA_families"/>
</dbReference>
<keyword evidence="6" id="KW-1185">Reference proteome</keyword>
<dbReference type="STRING" id="582692.SAMN05720606_12426"/>
<evidence type="ECO:0000313" key="6">
    <source>
        <dbReference type="Proteomes" id="UP000198538"/>
    </source>
</evidence>
<keyword evidence="2 4" id="KW-0472">Membrane</keyword>
<dbReference type="PIRSF" id="PIRSF005690">
    <property type="entry name" value="GerBA"/>
    <property type="match status" value="1"/>
</dbReference>
<evidence type="ECO:0000313" key="5">
    <source>
        <dbReference type="EMBL" id="SCZ10838.1"/>
    </source>
</evidence>
<feature type="transmembrane region" description="Helical" evidence="4">
    <location>
        <begin position="330"/>
        <end position="348"/>
    </location>
</feature>
<dbReference type="GO" id="GO:0009847">
    <property type="term" value="P:spore germination"/>
    <property type="evidence" value="ECO:0007669"/>
    <property type="project" value="InterPro"/>
</dbReference>
<proteinExistence type="inferred from homology"/>
<evidence type="ECO:0000256" key="1">
    <source>
        <dbReference type="ARBA" id="ARBA00005278"/>
    </source>
</evidence>
<dbReference type="InterPro" id="IPR004995">
    <property type="entry name" value="Spore_Ger"/>
</dbReference>
<dbReference type="Pfam" id="PF03323">
    <property type="entry name" value="GerA"/>
    <property type="match status" value="1"/>
</dbReference>
<keyword evidence="4" id="KW-0812">Transmembrane</keyword>
<comment type="similarity">
    <text evidence="1">Belongs to the GerABKA family.</text>
</comment>
<accession>A0A1G5LEW4</accession>
<feature type="region of interest" description="Disordered" evidence="3">
    <location>
        <begin position="467"/>
        <end position="491"/>
    </location>
</feature>
<dbReference type="PANTHER" id="PTHR22550">
    <property type="entry name" value="SPORE GERMINATION PROTEIN"/>
    <property type="match status" value="1"/>
</dbReference>
<keyword evidence="4" id="KW-1133">Transmembrane helix</keyword>
<evidence type="ECO:0000256" key="3">
    <source>
        <dbReference type="SAM" id="MobiDB-lite"/>
    </source>
</evidence>
<name>A0A1G5LEW4_9BACL</name>
<feature type="transmembrane region" description="Helical" evidence="4">
    <location>
        <begin position="416"/>
        <end position="439"/>
    </location>
</feature>
<evidence type="ECO:0000256" key="2">
    <source>
        <dbReference type="ARBA" id="ARBA00023136"/>
    </source>
</evidence>
<feature type="transmembrane region" description="Helical" evidence="4">
    <location>
        <begin position="385"/>
        <end position="404"/>
    </location>
</feature>
<feature type="transmembrane region" description="Helical" evidence="4">
    <location>
        <begin position="360"/>
        <end position="379"/>
    </location>
</feature>